<dbReference type="Proteomes" id="UP000000420">
    <property type="component" value="Chromosome"/>
</dbReference>
<feature type="compositionally biased region" description="Pro residues" evidence="3">
    <location>
        <begin position="157"/>
        <end position="180"/>
    </location>
</feature>
<dbReference type="HOGENOM" id="CLU_068473_0_0_6"/>
<evidence type="ECO:0000256" key="3">
    <source>
        <dbReference type="SAM" id="MobiDB-lite"/>
    </source>
</evidence>
<keyword evidence="4" id="KW-0472">Membrane</keyword>
<dbReference type="PANTHER" id="PTHR33755:SF7">
    <property type="entry name" value="TOXIN MODULE OF TOXIN-ANTITOXIN SYSTEM RELE_STBE FAMILY"/>
    <property type="match status" value="1"/>
</dbReference>
<protein>
    <recommendedName>
        <fullName evidence="7">Type II toxin-antitoxin system RelE/ParE family toxin</fullName>
    </recommendedName>
</protein>
<dbReference type="InterPro" id="IPR035093">
    <property type="entry name" value="RelE/ParE_toxin_dom_sf"/>
</dbReference>
<evidence type="ECO:0000313" key="6">
    <source>
        <dbReference type="Proteomes" id="UP000000420"/>
    </source>
</evidence>
<evidence type="ECO:0000256" key="1">
    <source>
        <dbReference type="ARBA" id="ARBA00006226"/>
    </source>
</evidence>
<proteinExistence type="inferred from homology"/>
<evidence type="ECO:0000313" key="5">
    <source>
        <dbReference type="EMBL" id="AAY51304.1"/>
    </source>
</evidence>
<feature type="region of interest" description="Disordered" evidence="3">
    <location>
        <begin position="131"/>
        <end position="279"/>
    </location>
</feature>
<dbReference type="InterPro" id="IPR051803">
    <property type="entry name" value="TA_system_RelE-like_toxin"/>
</dbReference>
<keyword evidence="4" id="KW-1133">Transmembrane helix</keyword>
<dbReference type="Gene3D" id="3.30.2310.20">
    <property type="entry name" value="RelE-like"/>
    <property type="match status" value="1"/>
</dbReference>
<dbReference type="InterPro" id="IPR007712">
    <property type="entry name" value="RelE/ParE_toxin"/>
</dbReference>
<dbReference type="PANTHER" id="PTHR33755">
    <property type="entry name" value="TOXIN PARE1-RELATED"/>
    <property type="match status" value="1"/>
</dbReference>
<feature type="compositionally biased region" description="Pro residues" evidence="3">
    <location>
        <begin position="219"/>
        <end position="228"/>
    </location>
</feature>
<dbReference type="AlphaFoldDB" id="A0A0H2XEL9"/>
<evidence type="ECO:0000256" key="2">
    <source>
        <dbReference type="ARBA" id="ARBA00022649"/>
    </source>
</evidence>
<dbReference type="EMBL" id="CP000050">
    <property type="protein sequence ID" value="AAY51304.1"/>
    <property type="molecule type" value="Genomic_DNA"/>
</dbReference>
<reference evidence="5 6" key="1">
    <citation type="journal article" date="2005" name="Genome Res.">
        <title>Comparative and functional genomic analyses of the pathogenicity of phytopathogen Xanthomonas campestris pv. campestris.</title>
        <authorList>
            <person name="Qian W."/>
            <person name="Jia Y."/>
            <person name="Ren S.X."/>
            <person name="He Y.Q."/>
            <person name="Feng J.X."/>
            <person name="Lu L.F."/>
            <person name="Sun Q."/>
            <person name="Ying G."/>
            <person name="Tang D.J."/>
            <person name="Tang H."/>
            <person name="Wu W."/>
            <person name="Hao P."/>
            <person name="Wang L."/>
            <person name="Jiang B.L."/>
            <person name="Zeng S."/>
            <person name="Gu W.Y."/>
            <person name="Lu G."/>
            <person name="Rong L."/>
            <person name="Tian Y."/>
            <person name="Yao Z."/>
            <person name="Fu G."/>
            <person name="Chen B."/>
            <person name="Fang R."/>
            <person name="Qiang B."/>
            <person name="Chen Z."/>
            <person name="Zhao G.P."/>
            <person name="Tang J.L."/>
            <person name="He C."/>
        </authorList>
    </citation>
    <scope>NUCLEOTIDE SEQUENCE [LARGE SCALE GENOMIC DNA]</scope>
    <source>
        <strain evidence="5 6">8004</strain>
    </source>
</reference>
<dbReference type="KEGG" id="xcb:XC_4266"/>
<accession>A0A0H2XEL9</accession>
<evidence type="ECO:0008006" key="7">
    <source>
        <dbReference type="Google" id="ProtNLM"/>
    </source>
</evidence>
<comment type="similarity">
    <text evidence="1">Belongs to the RelE toxin family.</text>
</comment>
<name>A0A0H2XEL9_XANC8</name>
<evidence type="ECO:0000256" key="4">
    <source>
        <dbReference type="SAM" id="Phobius"/>
    </source>
</evidence>
<gene>
    <name evidence="5" type="ordered locus">XC_4266</name>
</gene>
<feature type="compositionally biased region" description="Polar residues" evidence="3">
    <location>
        <begin position="258"/>
        <end position="277"/>
    </location>
</feature>
<dbReference type="Pfam" id="PF05016">
    <property type="entry name" value="ParE_toxin"/>
    <property type="match status" value="1"/>
</dbReference>
<feature type="transmembrane region" description="Helical" evidence="4">
    <location>
        <begin position="106"/>
        <end position="127"/>
    </location>
</feature>
<keyword evidence="4" id="KW-0812">Transmembrane</keyword>
<organism evidence="5 6">
    <name type="scientific">Xanthomonas campestris pv. campestris (strain 8004)</name>
    <dbReference type="NCBI Taxonomy" id="314565"/>
    <lineage>
        <taxon>Bacteria</taxon>
        <taxon>Pseudomonadati</taxon>
        <taxon>Pseudomonadota</taxon>
        <taxon>Gammaproteobacteria</taxon>
        <taxon>Lysobacterales</taxon>
        <taxon>Lysobacteraceae</taxon>
        <taxon>Xanthomonas</taxon>
    </lineage>
</organism>
<sequence length="373" mass="41020">MLMLRRDWTVPAATQLAHAQDHYHALNPTAAAAMARQVREATRTLAEQPGRGRAGRVAGTREWTVKHTPYVLVYRVRDDALQLLHVRLETQDWLPRTEPVIERIEPWIAALISALLHVLMLLILLSASTPSMTPPQGSASGGRTKVDFVGDTSQPDQPVPSPTPVPPSPTPTPVQPPPAASPVQSTLVQQAKNPVPPQGDTAPGSLAERRRQTRRQTRPTPPQPPAPPAASTQRRPETWTGRPPGMLEEEADGAEDGTANTSTISQGRRNDRNNAQPSMDVGGFQVYYEVRSETQLRAWKEQGMQEIAIILPGTQQRMVCPLDVALKRGSSKCRLLPPDSPELKSIGDAREVINMMEVYRQGEPVWRGPGPYR</sequence>
<keyword evidence="2" id="KW-1277">Toxin-antitoxin system</keyword>